<keyword evidence="1" id="KW-0732">Signal</keyword>
<keyword evidence="4" id="KW-1185">Reference proteome</keyword>
<feature type="chain" id="PRO_5045216274" evidence="1">
    <location>
        <begin position="20"/>
        <end position="147"/>
    </location>
</feature>
<feature type="domain" description="Lysozyme inhibitor LprI-like N-terminal" evidence="2">
    <location>
        <begin position="43"/>
        <end position="137"/>
    </location>
</feature>
<dbReference type="Gene3D" id="1.20.1270.180">
    <property type="match status" value="1"/>
</dbReference>
<dbReference type="EMBL" id="JBCIVJ010000007">
    <property type="protein sequence ID" value="MEN0579505.1"/>
    <property type="molecule type" value="Genomic_DNA"/>
</dbReference>
<dbReference type="RefSeq" id="WP_343193830.1">
    <property type="nucleotide sequence ID" value="NZ_JBCIVJ010000007.1"/>
</dbReference>
<feature type="signal peptide" evidence="1">
    <location>
        <begin position="1"/>
        <end position="19"/>
    </location>
</feature>
<accession>A0ABU9V4X6</accession>
<evidence type="ECO:0000313" key="3">
    <source>
        <dbReference type="EMBL" id="MEN0579505.1"/>
    </source>
</evidence>
<protein>
    <submittedName>
        <fullName evidence="3">Lysozyme inhibitor LprI family protein</fullName>
    </submittedName>
</protein>
<organism evidence="3 4">
    <name type="scientific">Phytobacter palmae</name>
    <dbReference type="NCBI Taxonomy" id="1855371"/>
    <lineage>
        <taxon>Bacteria</taxon>
        <taxon>Pseudomonadati</taxon>
        <taxon>Pseudomonadota</taxon>
        <taxon>Gammaproteobacteria</taxon>
        <taxon>Enterobacterales</taxon>
        <taxon>Enterobacteriaceae</taxon>
        <taxon>Phytobacter</taxon>
    </lineage>
</organism>
<dbReference type="Pfam" id="PF07007">
    <property type="entry name" value="LprI"/>
    <property type="match status" value="1"/>
</dbReference>
<evidence type="ECO:0000256" key="1">
    <source>
        <dbReference type="SAM" id="SignalP"/>
    </source>
</evidence>
<reference evidence="3 4" key="1">
    <citation type="submission" date="2024-02" db="EMBL/GenBank/DDBJ databases">
        <title>Whole genome of MDR Enterobacteriaceae from southern Thailand.</title>
        <authorList>
            <person name="Surachat K."/>
        </authorList>
    </citation>
    <scope>NUCLEOTIDE SEQUENCE [LARGE SCALE GENOMIC DNA]</scope>
    <source>
        <strain evidence="3 4">PSU_29</strain>
    </source>
</reference>
<comment type="caution">
    <text evidence="3">The sequence shown here is derived from an EMBL/GenBank/DDBJ whole genome shotgun (WGS) entry which is preliminary data.</text>
</comment>
<sequence length="147" mass="16725">MNKFITLLPLIFSSYGLLAASSVDITTSDEAEKCFQKYGENNAECLEEVTDKSEHQLEKVYQDKLKEIDAFDYTQWWMADESRKTGMIDALKKSQMEWLKYRAAYCGAATTAAQGTHFLGATLTSCTINMNKRRIAEIKMVKPEITQ</sequence>
<dbReference type="InterPro" id="IPR009739">
    <property type="entry name" value="LprI-like_N"/>
</dbReference>
<dbReference type="Proteomes" id="UP001411173">
    <property type="component" value="Unassembled WGS sequence"/>
</dbReference>
<proteinExistence type="predicted"/>
<gene>
    <name evidence="3" type="ORF">AAIG39_10850</name>
</gene>
<evidence type="ECO:0000313" key="4">
    <source>
        <dbReference type="Proteomes" id="UP001411173"/>
    </source>
</evidence>
<evidence type="ECO:0000259" key="2">
    <source>
        <dbReference type="Pfam" id="PF07007"/>
    </source>
</evidence>
<name>A0ABU9V4X6_9ENTR</name>